<sequence length="408" mass="44520">MQVFESDPAPSNAFLESLNDPAMLANPPTSFSAQLSQAVRVWSDFNAPFYHPKTIFELLSHTHNDENNRFLTFSRGREVFDELDMINDLVDERIRFFMEEADSPQGFQAIVDTFDGFSGLSAAVLETLAEEYPKKARIVFGLALPDTGGLSNTSTYAWSGYVAAGLDTLSLPFRLKTDSRLDMHDLASLLNPRAETTAAALSLSLPVPLPADRSAPLEQVFSISSRGRYEHAWDLTLGTPYDAMDRDALASLSVFRGVAAALRTQELGANELPHTQTQVRQILAQFARDSGPAFAQSVVAELPFPVHASFPQLFAPTVTAGGLVHDSVADGKEHDAVTQCAVHVRAHTGPALRPLFERAIQSLDISPRDGWLLTAFGSGTRFGLERSDFAAAREDLETLCEAYGGEPE</sequence>
<dbReference type="InterPro" id="IPR036525">
    <property type="entry name" value="Tubulin/FtsZ_GTPase_sf"/>
</dbReference>
<evidence type="ECO:0000313" key="2">
    <source>
        <dbReference type="EMBL" id="KAL2911740.1"/>
    </source>
</evidence>
<feature type="domain" description="DML1/Misato tubulin" evidence="1">
    <location>
        <begin position="36"/>
        <end position="141"/>
    </location>
</feature>
<dbReference type="InterPro" id="IPR029209">
    <property type="entry name" value="DML1/Misato_tubulin"/>
</dbReference>
<dbReference type="Proteomes" id="UP001527925">
    <property type="component" value="Unassembled WGS sequence"/>
</dbReference>
<accession>A0ABR4MWW0</accession>
<reference evidence="2 3" key="1">
    <citation type="submission" date="2023-09" db="EMBL/GenBank/DDBJ databases">
        <title>Pangenome analysis of Batrachochytrium dendrobatidis and related Chytrids.</title>
        <authorList>
            <person name="Yacoub M.N."/>
            <person name="Stajich J.E."/>
            <person name="James T.Y."/>
        </authorList>
    </citation>
    <scope>NUCLEOTIDE SEQUENCE [LARGE SCALE GENOMIC DNA]</scope>
    <source>
        <strain evidence="2 3">JEL0888</strain>
    </source>
</reference>
<dbReference type="SUPFAM" id="SSF52490">
    <property type="entry name" value="Tubulin nucleotide-binding domain-like"/>
    <property type="match status" value="1"/>
</dbReference>
<comment type="caution">
    <text evidence="2">The sequence shown here is derived from an EMBL/GenBank/DDBJ whole genome shotgun (WGS) entry which is preliminary data.</text>
</comment>
<evidence type="ECO:0000259" key="1">
    <source>
        <dbReference type="Pfam" id="PF14881"/>
    </source>
</evidence>
<name>A0ABR4MWW0_9FUNG</name>
<protein>
    <submittedName>
        <fullName evidence="2">MtDNA inheritance, partitioning of the mitochondrial organelle</fullName>
    </submittedName>
</protein>
<organism evidence="2 3">
    <name type="scientific">Polyrhizophydium stewartii</name>
    <dbReference type="NCBI Taxonomy" id="2732419"/>
    <lineage>
        <taxon>Eukaryota</taxon>
        <taxon>Fungi</taxon>
        <taxon>Fungi incertae sedis</taxon>
        <taxon>Chytridiomycota</taxon>
        <taxon>Chytridiomycota incertae sedis</taxon>
        <taxon>Chytridiomycetes</taxon>
        <taxon>Rhizophydiales</taxon>
        <taxon>Rhizophydiales incertae sedis</taxon>
        <taxon>Polyrhizophydium</taxon>
    </lineage>
</organism>
<dbReference type="EMBL" id="JADGIZ020000089">
    <property type="protein sequence ID" value="KAL2911740.1"/>
    <property type="molecule type" value="Genomic_DNA"/>
</dbReference>
<evidence type="ECO:0000313" key="3">
    <source>
        <dbReference type="Proteomes" id="UP001527925"/>
    </source>
</evidence>
<dbReference type="PANTHER" id="PTHR13391">
    <property type="entry name" value="MITOCHONDRIAL DISTRIBUTION REGULATOR MISATO"/>
    <property type="match status" value="1"/>
</dbReference>
<gene>
    <name evidence="2" type="primary">DML1_1</name>
    <name evidence="2" type="ORF">HK105_208797</name>
</gene>
<keyword evidence="3" id="KW-1185">Reference proteome</keyword>
<dbReference type="Gene3D" id="3.40.50.1440">
    <property type="entry name" value="Tubulin/FtsZ, GTPase domain"/>
    <property type="match status" value="1"/>
</dbReference>
<dbReference type="InterPro" id="IPR049942">
    <property type="entry name" value="DML1/Misato"/>
</dbReference>
<dbReference type="PANTHER" id="PTHR13391:SF0">
    <property type="entry name" value="PROTEIN MISATO HOMOLOG 1"/>
    <property type="match status" value="1"/>
</dbReference>
<dbReference type="Pfam" id="PF14881">
    <property type="entry name" value="Tubulin_3"/>
    <property type="match status" value="1"/>
</dbReference>
<proteinExistence type="predicted"/>